<organism evidence="3 4">
    <name type="scientific">Candidatus Campylobacter infans</name>
    <dbReference type="NCBI Taxonomy" id="2561898"/>
    <lineage>
        <taxon>Bacteria</taxon>
        <taxon>Pseudomonadati</taxon>
        <taxon>Campylobacterota</taxon>
        <taxon>Epsilonproteobacteria</taxon>
        <taxon>Campylobacterales</taxon>
        <taxon>Campylobacteraceae</taxon>
        <taxon>Campylobacter</taxon>
    </lineage>
</organism>
<dbReference type="Proteomes" id="UP000509414">
    <property type="component" value="Chromosome"/>
</dbReference>
<keyword evidence="3" id="KW-0808">Transferase</keyword>
<dbReference type="InterPro" id="IPR029063">
    <property type="entry name" value="SAM-dependent_MTases_sf"/>
</dbReference>
<dbReference type="Gene3D" id="3.40.50.150">
    <property type="entry name" value="Vaccinia Virus protein VP39"/>
    <property type="match status" value="1"/>
</dbReference>
<dbReference type="RefSeq" id="WP_179974816.1">
    <property type="nucleotide sequence ID" value="NZ_CP049075.1"/>
</dbReference>
<dbReference type="InterPro" id="IPR050723">
    <property type="entry name" value="CFA/CMAS"/>
</dbReference>
<dbReference type="SUPFAM" id="SSF53335">
    <property type="entry name" value="S-adenosyl-L-methionine-dependent methyltransferases"/>
    <property type="match status" value="1"/>
</dbReference>
<evidence type="ECO:0000313" key="4">
    <source>
        <dbReference type="Proteomes" id="UP000509414"/>
    </source>
</evidence>
<dbReference type="InterPro" id="IPR025714">
    <property type="entry name" value="Methyltranfer_dom"/>
</dbReference>
<accession>A0A7H9CHP4</accession>
<dbReference type="AlphaFoldDB" id="A0A7H9CHP4"/>
<dbReference type="CDD" id="cd02440">
    <property type="entry name" value="AdoMet_MTases"/>
    <property type="match status" value="1"/>
</dbReference>
<sequence length="525" mass="60030">MINDLIKTSYDKVPYQSNAFINASIDRMYVVAKSYGINATKPENARVLELGCAAGGNIIAQAIKHKSANFIGVDLATSQIQEGQKAINKLGLKNIELFSDDLANIARGVAKYGKFDYIIAHGIFSWVPDFVKKAIYEIGAKLLSENGVQMISYNTYPGWKFKEITRDFMRFASKDIDFDKEPAQKLQCALNALKFEIGAYKTTTLSSPAHDYQILTRELKAHNNKKVQDNKNPSYIMHEYLEIYNSPSYLIDFVADANDLGLAYIEDMHLHFDYNEFSNAAVEEYAKLAWKNRIEKDQMFDFLNSTQFRHSLLTLKKNESKICLDHAKMQERIMDFHLCLSDKSEYLKERAKGLELEHLVRALYDAYPASISVREAIKLVPQNTLIGHIYDISAVTSSIFISYERLFDIKYEVNKSRLRQDFMPLVRYLANDKTQALCLGGYLNQALRLNSTDYEIFTMLDGKHSKADIIKYLLKKCRMGNFVPSVQIDGKQMLLGKPSEQEAHFSSVVDNLIKGLELAYMFEKF</sequence>
<dbReference type="GO" id="GO:0032259">
    <property type="term" value="P:methylation"/>
    <property type="evidence" value="ECO:0007669"/>
    <property type="project" value="UniProtKB-KW"/>
</dbReference>
<keyword evidence="3" id="KW-0489">Methyltransferase</keyword>
<dbReference type="Pfam" id="PF13847">
    <property type="entry name" value="Methyltransf_31"/>
    <property type="match status" value="1"/>
</dbReference>
<gene>
    <name evidence="3" type="ORF">CINF_1126</name>
</gene>
<dbReference type="Pfam" id="PF10119">
    <property type="entry name" value="MethyTransf_Reg"/>
    <property type="match status" value="1"/>
</dbReference>
<evidence type="ECO:0000313" key="3">
    <source>
        <dbReference type="EMBL" id="QLI05620.1"/>
    </source>
</evidence>
<feature type="domain" description="Methyltransferase" evidence="2">
    <location>
        <begin position="43"/>
        <end position="155"/>
    </location>
</feature>
<keyword evidence="4" id="KW-1185">Reference proteome</keyword>
<protein>
    <submittedName>
        <fullName evidence="3">SAM-dependent methyltransferase</fullName>
    </submittedName>
</protein>
<dbReference type="EMBL" id="CP049075">
    <property type="protein sequence ID" value="QLI05620.1"/>
    <property type="molecule type" value="Genomic_DNA"/>
</dbReference>
<dbReference type="InterPro" id="IPR018773">
    <property type="entry name" value="MeTrfase_reg_dom_prd"/>
</dbReference>
<dbReference type="GO" id="GO:0008168">
    <property type="term" value="F:methyltransferase activity"/>
    <property type="evidence" value="ECO:0007669"/>
    <property type="project" value="UniProtKB-KW"/>
</dbReference>
<feature type="domain" description="Methyltransferase regulatory" evidence="1">
    <location>
        <begin position="232"/>
        <end position="314"/>
    </location>
</feature>
<dbReference type="PANTHER" id="PTHR43667:SF2">
    <property type="entry name" value="FATTY ACID C-METHYL TRANSFERASE"/>
    <property type="match status" value="1"/>
</dbReference>
<proteinExistence type="predicted"/>
<evidence type="ECO:0000259" key="2">
    <source>
        <dbReference type="Pfam" id="PF13847"/>
    </source>
</evidence>
<dbReference type="PANTHER" id="PTHR43667">
    <property type="entry name" value="CYCLOPROPANE-FATTY-ACYL-PHOSPHOLIPID SYNTHASE"/>
    <property type="match status" value="1"/>
</dbReference>
<evidence type="ECO:0000259" key="1">
    <source>
        <dbReference type="Pfam" id="PF10119"/>
    </source>
</evidence>
<name>A0A7H9CHP4_9BACT</name>
<dbReference type="KEGG" id="cinf:CINF_1126"/>
<reference evidence="3 4" key="1">
    <citation type="submission" date="2020-02" db="EMBL/GenBank/DDBJ databases">
        <title>Complete genome sequence of the novel Campylobacter species Candidatus Campylobacter infans.</title>
        <authorList>
            <person name="Duim B."/>
            <person name="Zomer A."/>
            <person name="van der Graaf L."/>
            <person name="Wagenaar J."/>
        </authorList>
    </citation>
    <scope>NUCLEOTIDE SEQUENCE [LARGE SCALE GENOMIC DNA]</scope>
    <source>
        <strain evidence="3 4">19S00001</strain>
    </source>
</reference>